<name>A0ABP8N2Y4_9BACT</name>
<reference evidence="2" key="1">
    <citation type="journal article" date="2019" name="Int. J. Syst. Evol. Microbiol.">
        <title>The Global Catalogue of Microorganisms (GCM) 10K type strain sequencing project: providing services to taxonomists for standard genome sequencing and annotation.</title>
        <authorList>
            <consortium name="The Broad Institute Genomics Platform"/>
            <consortium name="The Broad Institute Genome Sequencing Center for Infectious Disease"/>
            <person name="Wu L."/>
            <person name="Ma J."/>
        </authorList>
    </citation>
    <scope>NUCLEOTIDE SEQUENCE [LARGE SCALE GENOMIC DNA]</scope>
    <source>
        <strain evidence="2">JCM 31921</strain>
    </source>
</reference>
<evidence type="ECO:0000313" key="2">
    <source>
        <dbReference type="Proteomes" id="UP001501410"/>
    </source>
</evidence>
<protein>
    <submittedName>
        <fullName evidence="1">Uncharacterized protein</fullName>
    </submittedName>
</protein>
<sequence length="103" mass="11703">MAKLAIKKQSLAHRKEMPDSLEFELILTGKYPSDKISGVAVLSSNNESFSDPDEVDGGDYFSADYYCKKNSTKIRLDIETYQACVVNINAHSRESYFLKKRSR</sequence>
<comment type="caution">
    <text evidence="1">The sequence shown here is derived from an EMBL/GenBank/DDBJ whole genome shotgun (WGS) entry which is preliminary data.</text>
</comment>
<organism evidence="1 2">
    <name type="scientific">Rurimicrobium arvi</name>
    <dbReference type="NCBI Taxonomy" id="2049916"/>
    <lineage>
        <taxon>Bacteria</taxon>
        <taxon>Pseudomonadati</taxon>
        <taxon>Bacteroidota</taxon>
        <taxon>Chitinophagia</taxon>
        <taxon>Chitinophagales</taxon>
        <taxon>Chitinophagaceae</taxon>
        <taxon>Rurimicrobium</taxon>
    </lineage>
</organism>
<proteinExistence type="predicted"/>
<dbReference type="EMBL" id="BAABEZ010000024">
    <property type="protein sequence ID" value="GAA4458645.1"/>
    <property type="molecule type" value="Genomic_DNA"/>
</dbReference>
<dbReference type="Proteomes" id="UP001501410">
    <property type="component" value="Unassembled WGS sequence"/>
</dbReference>
<evidence type="ECO:0000313" key="1">
    <source>
        <dbReference type="EMBL" id="GAA4458645.1"/>
    </source>
</evidence>
<keyword evidence="2" id="KW-1185">Reference proteome</keyword>
<accession>A0ABP8N2Y4</accession>
<gene>
    <name evidence="1" type="ORF">GCM10023092_27270</name>
</gene>